<name>A0AAN9JPI7_CLITE</name>
<dbReference type="Proteomes" id="UP001359559">
    <property type="component" value="Unassembled WGS sequence"/>
</dbReference>
<evidence type="ECO:0000313" key="1">
    <source>
        <dbReference type="EMBL" id="KAK7301931.1"/>
    </source>
</evidence>
<gene>
    <name evidence="1" type="ORF">RJT34_12808</name>
</gene>
<comment type="caution">
    <text evidence="1">The sequence shown here is derived from an EMBL/GenBank/DDBJ whole genome shotgun (WGS) entry which is preliminary data.</text>
</comment>
<protein>
    <submittedName>
        <fullName evidence="1">Uncharacterized protein</fullName>
    </submittedName>
</protein>
<evidence type="ECO:0000313" key="2">
    <source>
        <dbReference type="Proteomes" id="UP001359559"/>
    </source>
</evidence>
<sequence length="144" mass="16431">MTKIIYYPARPQFGKKKITLRESEKQRRKAPLSTIRIENSRRVTSTVGELEMAFALVLLLSLQRLQRGLILGVELVTDRELKTPAKAKTLHVMDQMKAGKMRVRLNLNIAFCQQHELVCVTYSLFSLFVADFLADAMDLSLSSM</sequence>
<proteinExistence type="predicted"/>
<dbReference type="AlphaFoldDB" id="A0AAN9JPI7"/>
<dbReference type="EMBL" id="JAYKXN010000003">
    <property type="protein sequence ID" value="KAK7301931.1"/>
    <property type="molecule type" value="Genomic_DNA"/>
</dbReference>
<reference evidence="1 2" key="1">
    <citation type="submission" date="2024-01" db="EMBL/GenBank/DDBJ databases">
        <title>The genomes of 5 underutilized Papilionoideae crops provide insights into root nodulation and disease resistance.</title>
        <authorList>
            <person name="Yuan L."/>
        </authorList>
    </citation>
    <scope>NUCLEOTIDE SEQUENCE [LARGE SCALE GENOMIC DNA]</scope>
    <source>
        <strain evidence="1">LY-2023</strain>
        <tissue evidence="1">Leaf</tissue>
    </source>
</reference>
<organism evidence="1 2">
    <name type="scientific">Clitoria ternatea</name>
    <name type="common">Butterfly pea</name>
    <dbReference type="NCBI Taxonomy" id="43366"/>
    <lineage>
        <taxon>Eukaryota</taxon>
        <taxon>Viridiplantae</taxon>
        <taxon>Streptophyta</taxon>
        <taxon>Embryophyta</taxon>
        <taxon>Tracheophyta</taxon>
        <taxon>Spermatophyta</taxon>
        <taxon>Magnoliopsida</taxon>
        <taxon>eudicotyledons</taxon>
        <taxon>Gunneridae</taxon>
        <taxon>Pentapetalae</taxon>
        <taxon>rosids</taxon>
        <taxon>fabids</taxon>
        <taxon>Fabales</taxon>
        <taxon>Fabaceae</taxon>
        <taxon>Papilionoideae</taxon>
        <taxon>50 kb inversion clade</taxon>
        <taxon>NPAAA clade</taxon>
        <taxon>indigoferoid/millettioid clade</taxon>
        <taxon>Phaseoleae</taxon>
        <taxon>Clitoria</taxon>
    </lineage>
</organism>
<keyword evidence="2" id="KW-1185">Reference proteome</keyword>
<accession>A0AAN9JPI7</accession>